<name>A0AAV7UFB3_PLEWA</name>
<evidence type="ECO:0000313" key="3">
    <source>
        <dbReference type="Proteomes" id="UP001066276"/>
    </source>
</evidence>
<proteinExistence type="predicted"/>
<protein>
    <submittedName>
        <fullName evidence="2">Uncharacterized protein</fullName>
    </submittedName>
</protein>
<gene>
    <name evidence="2" type="ORF">NDU88_003144</name>
</gene>
<evidence type="ECO:0000256" key="1">
    <source>
        <dbReference type="SAM" id="MobiDB-lite"/>
    </source>
</evidence>
<evidence type="ECO:0000313" key="2">
    <source>
        <dbReference type="EMBL" id="KAJ1186362.1"/>
    </source>
</evidence>
<feature type="region of interest" description="Disordered" evidence="1">
    <location>
        <begin position="51"/>
        <end position="72"/>
    </location>
</feature>
<feature type="compositionally biased region" description="Basic residues" evidence="1">
    <location>
        <begin position="59"/>
        <end position="69"/>
    </location>
</feature>
<dbReference type="AlphaFoldDB" id="A0AAV7UFB3"/>
<organism evidence="2 3">
    <name type="scientific">Pleurodeles waltl</name>
    <name type="common">Iberian ribbed newt</name>
    <dbReference type="NCBI Taxonomy" id="8319"/>
    <lineage>
        <taxon>Eukaryota</taxon>
        <taxon>Metazoa</taxon>
        <taxon>Chordata</taxon>
        <taxon>Craniata</taxon>
        <taxon>Vertebrata</taxon>
        <taxon>Euteleostomi</taxon>
        <taxon>Amphibia</taxon>
        <taxon>Batrachia</taxon>
        <taxon>Caudata</taxon>
        <taxon>Salamandroidea</taxon>
        <taxon>Salamandridae</taxon>
        <taxon>Pleurodelinae</taxon>
        <taxon>Pleurodeles</taxon>
    </lineage>
</organism>
<keyword evidence="3" id="KW-1185">Reference proteome</keyword>
<dbReference type="Proteomes" id="UP001066276">
    <property type="component" value="Chromosome 3_1"/>
</dbReference>
<comment type="caution">
    <text evidence="2">The sequence shown here is derived from an EMBL/GenBank/DDBJ whole genome shotgun (WGS) entry which is preliminary data.</text>
</comment>
<reference evidence="2" key="1">
    <citation type="journal article" date="2022" name="bioRxiv">
        <title>Sequencing and chromosome-scale assembly of the giantPleurodeles waltlgenome.</title>
        <authorList>
            <person name="Brown T."/>
            <person name="Elewa A."/>
            <person name="Iarovenko S."/>
            <person name="Subramanian E."/>
            <person name="Araus A.J."/>
            <person name="Petzold A."/>
            <person name="Susuki M."/>
            <person name="Suzuki K.-i.T."/>
            <person name="Hayashi T."/>
            <person name="Toyoda A."/>
            <person name="Oliveira C."/>
            <person name="Osipova E."/>
            <person name="Leigh N.D."/>
            <person name="Simon A."/>
            <person name="Yun M.H."/>
        </authorList>
    </citation>
    <scope>NUCLEOTIDE SEQUENCE</scope>
    <source>
        <strain evidence="2">20211129_DDA</strain>
        <tissue evidence="2">Liver</tissue>
    </source>
</reference>
<dbReference type="EMBL" id="JANPWB010000005">
    <property type="protein sequence ID" value="KAJ1186362.1"/>
    <property type="molecule type" value="Genomic_DNA"/>
</dbReference>
<sequence>MAAEKVQEALRLLREAGQLDLLQDGVEGPSCPPRRASGGVSAAVLACSSSREPDERQAVRRRGVGRSKSRAGGALLKGRGRALLLRRAGFRASPRSCGPGSRARGLPKGTQMRPVKVRAWMGGGRARRHHVSPWPGAAFQAC</sequence>
<accession>A0AAV7UFB3</accession>